<protein>
    <submittedName>
        <fullName evidence="2">Uncharacterized protein LOC111487319</fullName>
    </submittedName>
</protein>
<accession>A0A6J1JIU0</accession>
<evidence type="ECO:0000313" key="2">
    <source>
        <dbReference type="RefSeq" id="XP_022990467.1"/>
    </source>
</evidence>
<reference evidence="2" key="1">
    <citation type="submission" date="2025-08" db="UniProtKB">
        <authorList>
            <consortium name="RefSeq"/>
        </authorList>
    </citation>
    <scope>IDENTIFICATION</scope>
    <source>
        <tissue evidence="2">Young leaves</tissue>
    </source>
</reference>
<dbReference type="RefSeq" id="XP_022990467.1">
    <property type="nucleotide sequence ID" value="XM_023134699.1"/>
</dbReference>
<sequence length="197" mass="22586">MHCWPNLFLDFHIQDQSVLCSEGSFKLSEFHGQISTTACSTTMSLSPPTPESLRSSFIFCKYKISAPLEGWLQRIRNEQDLFRSSLSSAAMERIRYSIFARDFIRRRRNGKCFLNAMHSFDTASMVVKEAESFRLRRVASCPCSSPFENFRILHEDSSQTSVRCTCTNQGGRRLWILIYSILLNHLNNDSGPLVLQA</sequence>
<dbReference type="KEGG" id="cmax:111487319"/>
<keyword evidence="1" id="KW-1185">Reference proteome</keyword>
<evidence type="ECO:0000313" key="1">
    <source>
        <dbReference type="Proteomes" id="UP000504608"/>
    </source>
</evidence>
<gene>
    <name evidence="2" type="primary">LOC111487319</name>
</gene>
<proteinExistence type="predicted"/>
<dbReference type="AlphaFoldDB" id="A0A6J1JIU0"/>
<dbReference type="GeneID" id="111487319"/>
<dbReference type="OrthoDB" id="428658at2759"/>
<organism evidence="1 2">
    <name type="scientific">Cucurbita maxima</name>
    <name type="common">Pumpkin</name>
    <name type="synonym">Winter squash</name>
    <dbReference type="NCBI Taxonomy" id="3661"/>
    <lineage>
        <taxon>Eukaryota</taxon>
        <taxon>Viridiplantae</taxon>
        <taxon>Streptophyta</taxon>
        <taxon>Embryophyta</taxon>
        <taxon>Tracheophyta</taxon>
        <taxon>Spermatophyta</taxon>
        <taxon>Magnoliopsida</taxon>
        <taxon>eudicotyledons</taxon>
        <taxon>Gunneridae</taxon>
        <taxon>Pentapetalae</taxon>
        <taxon>rosids</taxon>
        <taxon>fabids</taxon>
        <taxon>Cucurbitales</taxon>
        <taxon>Cucurbitaceae</taxon>
        <taxon>Cucurbiteae</taxon>
        <taxon>Cucurbita</taxon>
    </lineage>
</organism>
<dbReference type="Proteomes" id="UP000504608">
    <property type="component" value="Unplaced"/>
</dbReference>
<name>A0A6J1JIU0_CUCMA</name>